<gene>
    <name evidence="1" type="ORF">CR513_38734</name>
</gene>
<dbReference type="PANTHER" id="PTHR35726">
    <property type="entry name" value="GLUTAMIC ACID-RICH PROTEIN-LIKE"/>
    <property type="match status" value="1"/>
</dbReference>
<organism evidence="1 2">
    <name type="scientific">Mucuna pruriens</name>
    <name type="common">Velvet bean</name>
    <name type="synonym">Dolichos pruriens</name>
    <dbReference type="NCBI Taxonomy" id="157652"/>
    <lineage>
        <taxon>Eukaryota</taxon>
        <taxon>Viridiplantae</taxon>
        <taxon>Streptophyta</taxon>
        <taxon>Embryophyta</taxon>
        <taxon>Tracheophyta</taxon>
        <taxon>Spermatophyta</taxon>
        <taxon>Magnoliopsida</taxon>
        <taxon>eudicotyledons</taxon>
        <taxon>Gunneridae</taxon>
        <taxon>Pentapetalae</taxon>
        <taxon>rosids</taxon>
        <taxon>fabids</taxon>
        <taxon>Fabales</taxon>
        <taxon>Fabaceae</taxon>
        <taxon>Papilionoideae</taxon>
        <taxon>50 kb inversion clade</taxon>
        <taxon>NPAAA clade</taxon>
        <taxon>indigoferoid/millettioid clade</taxon>
        <taxon>Phaseoleae</taxon>
        <taxon>Mucuna</taxon>
    </lineage>
</organism>
<protein>
    <submittedName>
        <fullName evidence="1">Uncharacterized protein</fullName>
    </submittedName>
</protein>
<dbReference type="AlphaFoldDB" id="A0A371FQZ9"/>
<feature type="non-terminal residue" evidence="1">
    <location>
        <position position="1"/>
    </location>
</feature>
<sequence length="244" mass="27159">MLEGQGLERLPRQCHKKYQTRHPHGVCLLISLIFEWLWRCPCIVLGATAAEFQDIKSKPLPLVATRSMDMKDPFHVSSSYMLLEATGDSEADCNPTLGEQAYEIGREDDDAQSCSYDISETCNAAEFNGYESLNIDDDDEGEKSAQVHGISYCEDDEMQQHQKSCVSDDSSQELVDEMEKNRLWGGTAQGCSRLNGQEVLDSNFSCKYAACSSENLFVFSSKRFKKHSTISLTDAPPSPSSSLP</sequence>
<name>A0A371FQZ9_MUCPR</name>
<proteinExistence type="predicted"/>
<evidence type="ECO:0000313" key="1">
    <source>
        <dbReference type="EMBL" id="RDX80692.1"/>
    </source>
</evidence>
<dbReference type="PANTHER" id="PTHR35726:SF4">
    <property type="entry name" value="GLUTAMIC ACID-RICH PROTEIN-LIKE"/>
    <property type="match status" value="1"/>
</dbReference>
<dbReference type="EMBL" id="QJKJ01008138">
    <property type="protein sequence ID" value="RDX80692.1"/>
    <property type="molecule type" value="Genomic_DNA"/>
</dbReference>
<reference evidence="1" key="1">
    <citation type="submission" date="2018-05" db="EMBL/GenBank/DDBJ databases">
        <title>Draft genome of Mucuna pruriens seed.</title>
        <authorList>
            <person name="Nnadi N.E."/>
            <person name="Vos R."/>
            <person name="Hasami M.H."/>
            <person name="Devisetty U.K."/>
            <person name="Aguiy J.C."/>
        </authorList>
    </citation>
    <scope>NUCLEOTIDE SEQUENCE [LARGE SCALE GENOMIC DNA]</scope>
    <source>
        <strain evidence="1">JCA_2017</strain>
    </source>
</reference>
<dbReference type="Proteomes" id="UP000257109">
    <property type="component" value="Unassembled WGS sequence"/>
</dbReference>
<keyword evidence="2" id="KW-1185">Reference proteome</keyword>
<accession>A0A371FQZ9</accession>
<comment type="caution">
    <text evidence="1">The sequence shown here is derived from an EMBL/GenBank/DDBJ whole genome shotgun (WGS) entry which is preliminary data.</text>
</comment>
<evidence type="ECO:0000313" key="2">
    <source>
        <dbReference type="Proteomes" id="UP000257109"/>
    </source>
</evidence>
<dbReference type="OrthoDB" id="1077311at2759"/>